<dbReference type="NCBIfam" id="TIGR00964">
    <property type="entry name" value="secE_bact"/>
    <property type="match status" value="1"/>
</dbReference>
<keyword evidence="6 9" id="KW-1133">Transmembrane helix</keyword>
<gene>
    <name evidence="9" type="primary">secE</name>
    <name evidence="11" type="ORF">GCM10008942_02750</name>
</gene>
<keyword evidence="7 9" id="KW-0811">Translocation</keyword>
<sequence>MADTTKKTADTEGGNQLPAPVRRRGGLLSLYGETVREMKKVTWPTWKETKWTTVMVFFMVLLTVIFFFFVDTVLAWGERLLIGAVG</sequence>
<feature type="region of interest" description="Disordered" evidence="10">
    <location>
        <begin position="1"/>
        <end position="22"/>
    </location>
</feature>
<dbReference type="InterPro" id="IPR005807">
    <property type="entry name" value="SecE_bac"/>
</dbReference>
<dbReference type="PANTHER" id="PTHR33910:SF1">
    <property type="entry name" value="PROTEIN TRANSLOCASE SUBUNIT SECE"/>
    <property type="match status" value="1"/>
</dbReference>
<comment type="function">
    <text evidence="9">Essential subunit of the Sec protein translocation channel SecYEG. Clamps together the 2 halves of SecY. May contact the channel plug during translocation.</text>
</comment>
<comment type="subunit">
    <text evidence="9">Component of the Sec protein translocase complex. Heterotrimer consisting of SecY, SecE and SecG subunits. The heterotrimers can form oligomers, although 1 heterotrimer is thought to be able to translocate proteins. Interacts with the ribosome. Interacts with SecDF, and other proteins may be involved. Interacts with SecA.</text>
</comment>
<keyword evidence="5 9" id="KW-0653">Protein transport</keyword>
<comment type="subcellular location">
    <subcellularLocation>
        <location evidence="9">Cell membrane</location>
        <topology evidence="9">Single-pass membrane protein</topology>
    </subcellularLocation>
    <subcellularLocation>
        <location evidence="1">Membrane</location>
    </subcellularLocation>
</comment>
<evidence type="ECO:0000313" key="11">
    <source>
        <dbReference type="EMBL" id="GAA0557733.1"/>
    </source>
</evidence>
<dbReference type="InterPro" id="IPR038379">
    <property type="entry name" value="SecE_sf"/>
</dbReference>
<dbReference type="InterPro" id="IPR001901">
    <property type="entry name" value="Translocase_SecE/Sec61-g"/>
</dbReference>
<evidence type="ECO:0000256" key="2">
    <source>
        <dbReference type="ARBA" id="ARBA00022448"/>
    </source>
</evidence>
<reference evidence="11 12" key="1">
    <citation type="journal article" date="2019" name="Int. J. Syst. Evol. Microbiol.">
        <title>The Global Catalogue of Microorganisms (GCM) 10K type strain sequencing project: providing services to taxonomists for standard genome sequencing and annotation.</title>
        <authorList>
            <consortium name="The Broad Institute Genomics Platform"/>
            <consortium name="The Broad Institute Genome Sequencing Center for Infectious Disease"/>
            <person name="Wu L."/>
            <person name="Ma J."/>
        </authorList>
    </citation>
    <scope>NUCLEOTIDE SEQUENCE [LARGE SCALE GENOMIC DNA]</scope>
    <source>
        <strain evidence="11 12">JCM 15089</strain>
    </source>
</reference>
<evidence type="ECO:0000256" key="10">
    <source>
        <dbReference type="SAM" id="MobiDB-lite"/>
    </source>
</evidence>
<keyword evidence="12" id="KW-1185">Reference proteome</keyword>
<comment type="similarity">
    <text evidence="9">Belongs to the SecE/SEC61-gamma family.</text>
</comment>
<evidence type="ECO:0000256" key="5">
    <source>
        <dbReference type="ARBA" id="ARBA00022927"/>
    </source>
</evidence>
<evidence type="ECO:0000256" key="6">
    <source>
        <dbReference type="ARBA" id="ARBA00022989"/>
    </source>
</evidence>
<accession>A0ABN1E2F2</accession>
<evidence type="ECO:0000256" key="1">
    <source>
        <dbReference type="ARBA" id="ARBA00004370"/>
    </source>
</evidence>
<evidence type="ECO:0000313" key="12">
    <source>
        <dbReference type="Proteomes" id="UP001499951"/>
    </source>
</evidence>
<dbReference type="RefSeq" id="WP_166930731.1">
    <property type="nucleotide sequence ID" value="NZ_BAAADD010000001.1"/>
</dbReference>
<evidence type="ECO:0000256" key="8">
    <source>
        <dbReference type="ARBA" id="ARBA00023136"/>
    </source>
</evidence>
<keyword evidence="2 9" id="KW-0813">Transport</keyword>
<keyword evidence="4 9" id="KW-0812">Transmembrane</keyword>
<keyword evidence="3 9" id="KW-1003">Cell membrane</keyword>
<dbReference type="Pfam" id="PF00584">
    <property type="entry name" value="SecE"/>
    <property type="match status" value="1"/>
</dbReference>
<evidence type="ECO:0000256" key="4">
    <source>
        <dbReference type="ARBA" id="ARBA00022692"/>
    </source>
</evidence>
<evidence type="ECO:0000256" key="7">
    <source>
        <dbReference type="ARBA" id="ARBA00023010"/>
    </source>
</evidence>
<dbReference type="Gene3D" id="1.20.5.1030">
    <property type="entry name" value="Preprotein translocase secy subunit"/>
    <property type="match status" value="1"/>
</dbReference>
<protein>
    <recommendedName>
        <fullName evidence="9">Protein translocase subunit SecE</fullName>
    </recommendedName>
</protein>
<dbReference type="PANTHER" id="PTHR33910">
    <property type="entry name" value="PROTEIN TRANSLOCASE SUBUNIT SECE"/>
    <property type="match status" value="1"/>
</dbReference>
<dbReference type="HAMAP" id="MF_00422">
    <property type="entry name" value="SecE"/>
    <property type="match status" value="1"/>
</dbReference>
<comment type="caution">
    <text evidence="11">The sequence shown here is derived from an EMBL/GenBank/DDBJ whole genome shotgun (WGS) entry which is preliminary data.</text>
</comment>
<name>A0ABN1E2F2_9PROT</name>
<evidence type="ECO:0000256" key="9">
    <source>
        <dbReference type="HAMAP-Rule" id="MF_00422"/>
    </source>
</evidence>
<feature type="compositionally biased region" description="Basic and acidic residues" evidence="10">
    <location>
        <begin position="1"/>
        <end position="10"/>
    </location>
</feature>
<organism evidence="11 12">
    <name type="scientific">Rhizomicrobium electricum</name>
    <dbReference type="NCBI Taxonomy" id="480070"/>
    <lineage>
        <taxon>Bacteria</taxon>
        <taxon>Pseudomonadati</taxon>
        <taxon>Pseudomonadota</taxon>
        <taxon>Alphaproteobacteria</taxon>
        <taxon>Micropepsales</taxon>
        <taxon>Micropepsaceae</taxon>
        <taxon>Rhizomicrobium</taxon>
    </lineage>
</organism>
<dbReference type="Proteomes" id="UP001499951">
    <property type="component" value="Unassembled WGS sequence"/>
</dbReference>
<proteinExistence type="inferred from homology"/>
<feature type="transmembrane region" description="Helical" evidence="9">
    <location>
        <begin position="51"/>
        <end position="70"/>
    </location>
</feature>
<evidence type="ECO:0000256" key="3">
    <source>
        <dbReference type="ARBA" id="ARBA00022475"/>
    </source>
</evidence>
<keyword evidence="8 9" id="KW-0472">Membrane</keyword>
<dbReference type="EMBL" id="BAAADD010000001">
    <property type="protein sequence ID" value="GAA0557733.1"/>
    <property type="molecule type" value="Genomic_DNA"/>
</dbReference>